<organism evidence="1 2">
    <name type="scientific">Pseudomonas jinjuensis</name>
    <dbReference type="NCBI Taxonomy" id="198616"/>
    <lineage>
        <taxon>Bacteria</taxon>
        <taxon>Pseudomonadati</taxon>
        <taxon>Pseudomonadota</taxon>
        <taxon>Gammaproteobacteria</taxon>
        <taxon>Pseudomonadales</taxon>
        <taxon>Pseudomonadaceae</taxon>
        <taxon>Pseudomonas</taxon>
    </lineage>
</organism>
<sequence length="152" mass="15886">MMRGFTLIEMLVVLALLGAFAMLAVPFASGWTARARLNVAESTWQEAYGRAKAAALRNRHGIHGAQAASVLCVSGPALEVHVASSPTSAASCASVRQWRATLPDGLESRHAGALVSCFAFDNRGSLLALGSCSATAELELRHGTSHASIALR</sequence>
<dbReference type="SUPFAM" id="SSF54523">
    <property type="entry name" value="Pili subunits"/>
    <property type="match status" value="1"/>
</dbReference>
<dbReference type="InterPro" id="IPR012902">
    <property type="entry name" value="N_methyl_site"/>
</dbReference>
<evidence type="ECO:0000313" key="2">
    <source>
        <dbReference type="Proteomes" id="UP000242957"/>
    </source>
</evidence>
<evidence type="ECO:0000313" key="1">
    <source>
        <dbReference type="EMBL" id="SDN93541.1"/>
    </source>
</evidence>
<dbReference type="Pfam" id="PF07963">
    <property type="entry name" value="N_methyl"/>
    <property type="match status" value="1"/>
</dbReference>
<dbReference type="STRING" id="198616.SAMN05216193_106184"/>
<dbReference type="NCBIfam" id="TIGR02532">
    <property type="entry name" value="IV_pilin_GFxxxE"/>
    <property type="match status" value="1"/>
</dbReference>
<reference evidence="2" key="1">
    <citation type="submission" date="2016-10" db="EMBL/GenBank/DDBJ databases">
        <authorList>
            <person name="Varghese N."/>
            <person name="Submissions S."/>
        </authorList>
    </citation>
    <scope>NUCLEOTIDE SEQUENCE [LARGE SCALE GENOMIC DNA]</scope>
    <source>
        <strain evidence="2">JCM 21621</strain>
    </source>
</reference>
<keyword evidence="2" id="KW-1185">Reference proteome</keyword>
<gene>
    <name evidence="1" type="ORF">SAMN05216193_106184</name>
</gene>
<dbReference type="EMBL" id="FNIJ01000006">
    <property type="protein sequence ID" value="SDN93541.1"/>
    <property type="molecule type" value="Genomic_DNA"/>
</dbReference>
<dbReference type="PROSITE" id="PS00409">
    <property type="entry name" value="PROKAR_NTER_METHYL"/>
    <property type="match status" value="1"/>
</dbReference>
<protein>
    <submittedName>
        <fullName evidence="1">Prepilin-type N-terminal cleavage/methylation domain-containing protein</fullName>
    </submittedName>
</protein>
<dbReference type="InterPro" id="IPR045584">
    <property type="entry name" value="Pilin-like"/>
</dbReference>
<dbReference type="Gene3D" id="3.30.700.10">
    <property type="entry name" value="Glycoprotein, Type 4 Pilin"/>
    <property type="match status" value="1"/>
</dbReference>
<dbReference type="AlphaFoldDB" id="A0A1H0FGA9"/>
<accession>A0A1H0FGA9</accession>
<dbReference type="OrthoDB" id="9794345at2"/>
<dbReference type="Proteomes" id="UP000242957">
    <property type="component" value="Unassembled WGS sequence"/>
</dbReference>
<proteinExistence type="predicted"/>
<name>A0A1H0FGA9_9PSED</name>